<dbReference type="STRING" id="383372.Rcas_0733"/>
<dbReference type="PANTHER" id="PTHR37422:SF13">
    <property type="entry name" value="LIPOPOLYSACCHARIDE BIOSYNTHESIS PROTEIN PA4999-RELATED"/>
    <property type="match status" value="1"/>
</dbReference>
<accession>A7NHA7</accession>
<dbReference type="HOGENOM" id="CLU_560015_0_0_0"/>
<feature type="transmembrane region" description="Helical" evidence="5">
    <location>
        <begin position="149"/>
        <end position="169"/>
    </location>
</feature>
<name>A7NHA7_ROSCS</name>
<comment type="subcellular location">
    <subcellularLocation>
        <location evidence="1">Membrane</location>
        <topology evidence="1">Multi-pass membrane protein</topology>
    </subcellularLocation>
</comment>
<evidence type="ECO:0000256" key="5">
    <source>
        <dbReference type="SAM" id="Phobius"/>
    </source>
</evidence>
<feature type="transmembrane region" description="Helical" evidence="5">
    <location>
        <begin position="245"/>
        <end position="263"/>
    </location>
</feature>
<keyword evidence="3 5" id="KW-1133">Transmembrane helix</keyword>
<sequence length="485" mass="51977">MSLLSHSPRDDLAITLGRSPLIAALAAVLLGVIGGAGVAFGPFWLGFAALAALMGVYALLIDTRVGLAVVIGIATIIPFATLPFRAVVTPTLLTLALAALMGVWSLRLLVRRDERLIVTPIGLAIIGFLGITLFAFLLGSNASPEPSLIHNYVKFVMATLFFFSVVNCVRDRETVRWVIRFLIIGAALSALIALVLYVIPDQLALQILVSFGRIGYPTEGRVLRYVEDDPNGLMRAIGLSVDPNSFGGMLALIGALAATQAVSERPALPRRLLLIATGAILLALFLTYSRAALGGMIVAAMYVATLRYRRLWWVILAVGALAAALFIGLGVGERFVERVVEGVQFRDRANQMRLAEYQNAIAIIQAYPVFGIGFGQAPEIDLVAGVSSIYLAIAQRTGLVGLTAFLSIIAWFFARNWSVLRAAARSGDEERAAWLVALQAALAAALAVGLLDHYFFNIEFSHMSALLWGTVGLAVAIEGLEEETD</sequence>
<protein>
    <submittedName>
        <fullName evidence="7">O-antigen polymerase</fullName>
    </submittedName>
</protein>
<feature type="transmembrane region" description="Helical" evidence="5">
    <location>
        <begin position="181"/>
        <end position="199"/>
    </location>
</feature>
<keyword evidence="4 5" id="KW-0472">Membrane</keyword>
<reference evidence="7 8" key="1">
    <citation type="submission" date="2007-08" db="EMBL/GenBank/DDBJ databases">
        <title>Complete sequence of Roseiflexus castenholzii DSM 13941.</title>
        <authorList>
            <consortium name="US DOE Joint Genome Institute"/>
            <person name="Copeland A."/>
            <person name="Lucas S."/>
            <person name="Lapidus A."/>
            <person name="Barry K."/>
            <person name="Glavina del Rio T."/>
            <person name="Dalin E."/>
            <person name="Tice H."/>
            <person name="Pitluck S."/>
            <person name="Thompson L.S."/>
            <person name="Brettin T."/>
            <person name="Bruce D."/>
            <person name="Detter J.C."/>
            <person name="Han C."/>
            <person name="Tapia R."/>
            <person name="Schmutz J."/>
            <person name="Larimer F."/>
            <person name="Land M."/>
            <person name="Hauser L."/>
            <person name="Kyrpides N."/>
            <person name="Mikhailova N."/>
            <person name="Bryant D.A."/>
            <person name="Hanada S."/>
            <person name="Tsukatani Y."/>
            <person name="Richardson P."/>
        </authorList>
    </citation>
    <scope>NUCLEOTIDE SEQUENCE [LARGE SCALE GENOMIC DNA]</scope>
    <source>
        <strain evidence="8">DSM 13941 / HLO8</strain>
    </source>
</reference>
<dbReference type="InterPro" id="IPR051533">
    <property type="entry name" value="WaaL-like"/>
</dbReference>
<dbReference type="RefSeq" id="WP_012119284.1">
    <property type="nucleotide sequence ID" value="NC_009767.1"/>
</dbReference>
<feature type="transmembrane region" description="Helical" evidence="5">
    <location>
        <begin position="92"/>
        <end position="110"/>
    </location>
</feature>
<dbReference type="KEGG" id="rca:Rcas_0733"/>
<evidence type="ECO:0000313" key="8">
    <source>
        <dbReference type="Proteomes" id="UP000000263"/>
    </source>
</evidence>
<gene>
    <name evidence="7" type="ordered locus">Rcas_0733</name>
</gene>
<dbReference type="AlphaFoldDB" id="A7NHA7"/>
<dbReference type="OrthoDB" id="148456at2"/>
<feature type="transmembrane region" description="Helical" evidence="5">
    <location>
        <begin position="311"/>
        <end position="336"/>
    </location>
</feature>
<keyword evidence="2 5" id="KW-0812">Transmembrane</keyword>
<dbReference type="Pfam" id="PF04932">
    <property type="entry name" value="Wzy_C"/>
    <property type="match status" value="1"/>
</dbReference>
<feature type="transmembrane region" description="Helical" evidence="5">
    <location>
        <begin position="272"/>
        <end position="305"/>
    </location>
</feature>
<evidence type="ECO:0000256" key="1">
    <source>
        <dbReference type="ARBA" id="ARBA00004141"/>
    </source>
</evidence>
<feature type="transmembrane region" description="Helical" evidence="5">
    <location>
        <begin position="67"/>
        <end position="86"/>
    </location>
</feature>
<evidence type="ECO:0000313" key="7">
    <source>
        <dbReference type="EMBL" id="ABU56854.1"/>
    </source>
</evidence>
<dbReference type="PANTHER" id="PTHR37422">
    <property type="entry name" value="TEICHURONIC ACID BIOSYNTHESIS PROTEIN TUAE"/>
    <property type="match status" value="1"/>
</dbReference>
<feature type="transmembrane region" description="Helical" evidence="5">
    <location>
        <begin position="357"/>
        <end position="377"/>
    </location>
</feature>
<feature type="transmembrane region" description="Helical" evidence="5">
    <location>
        <begin position="12"/>
        <end position="33"/>
    </location>
</feature>
<evidence type="ECO:0000256" key="3">
    <source>
        <dbReference type="ARBA" id="ARBA00022989"/>
    </source>
</evidence>
<dbReference type="eggNOG" id="COG3307">
    <property type="taxonomic scope" value="Bacteria"/>
</dbReference>
<feature type="transmembrane region" description="Helical" evidence="5">
    <location>
        <begin position="117"/>
        <end position="137"/>
    </location>
</feature>
<keyword evidence="8" id="KW-1185">Reference proteome</keyword>
<dbReference type="GO" id="GO:0016020">
    <property type="term" value="C:membrane"/>
    <property type="evidence" value="ECO:0007669"/>
    <property type="project" value="UniProtKB-SubCell"/>
</dbReference>
<feature type="domain" description="O-antigen ligase-related" evidence="6">
    <location>
        <begin position="279"/>
        <end position="406"/>
    </location>
</feature>
<evidence type="ECO:0000256" key="4">
    <source>
        <dbReference type="ARBA" id="ARBA00023136"/>
    </source>
</evidence>
<evidence type="ECO:0000256" key="2">
    <source>
        <dbReference type="ARBA" id="ARBA00022692"/>
    </source>
</evidence>
<organism evidence="7 8">
    <name type="scientific">Roseiflexus castenholzii (strain DSM 13941 / HLO8)</name>
    <dbReference type="NCBI Taxonomy" id="383372"/>
    <lineage>
        <taxon>Bacteria</taxon>
        <taxon>Bacillati</taxon>
        <taxon>Chloroflexota</taxon>
        <taxon>Chloroflexia</taxon>
        <taxon>Chloroflexales</taxon>
        <taxon>Roseiflexineae</taxon>
        <taxon>Roseiflexaceae</taxon>
        <taxon>Roseiflexus</taxon>
    </lineage>
</organism>
<feature type="transmembrane region" description="Helical" evidence="5">
    <location>
        <begin position="389"/>
        <end position="413"/>
    </location>
</feature>
<feature type="transmembrane region" description="Helical" evidence="5">
    <location>
        <begin position="434"/>
        <end position="456"/>
    </location>
</feature>
<feature type="transmembrane region" description="Helical" evidence="5">
    <location>
        <begin position="39"/>
        <end position="60"/>
    </location>
</feature>
<dbReference type="InterPro" id="IPR007016">
    <property type="entry name" value="O-antigen_ligase-rel_domated"/>
</dbReference>
<evidence type="ECO:0000259" key="6">
    <source>
        <dbReference type="Pfam" id="PF04932"/>
    </source>
</evidence>
<proteinExistence type="predicted"/>
<dbReference type="Proteomes" id="UP000000263">
    <property type="component" value="Chromosome"/>
</dbReference>
<dbReference type="EMBL" id="CP000804">
    <property type="protein sequence ID" value="ABU56854.1"/>
    <property type="molecule type" value="Genomic_DNA"/>
</dbReference>